<keyword evidence="3" id="KW-1185">Reference proteome</keyword>
<accession>A0ABQ8MAM3</accession>
<sequence>MEELESEELCMGLQCLESVWPQTGTQLDLEPSPSSPRCAEQKPEPTPAKINKPSPKRATEPRIVPEPEPNPSDQVQEPATEHTLVEEARECEGLKESPAHCTITEGERCICRHARSYPTIIRTRLFPCPVHSGYWEAIGGLLGRCRLAPGVVSPSAPPWVTFMAATWVAPGSSCSKTFMSPSCLLPGSSLQLIRLGSICLCLGSFLLLDRSGFSGLFPDCSLHLFHPGSSLRHHHHGLQPPTAINKPSPRRVTEPRIVPEPKPDPSDQVQEPTEHAPVEEARECEGLKESPAYCTTAEGCFLVRCAPAVKSCDLVCVASTHHFKPPLIILNSRPASLSHQSSPSLPTVSWHLLCSPSAHHLCSAFPCLPLRPPPRSINPAAPPWLLSPSSPPWPFSSLALLGSPVPPALPWSNVDLPPPQDFTPPAAPCPSVSVRLLLPSGFTLEPFALPWPSGTSVSSWLVGSLAVSPSSTMVPPSVGSTVGHLHGCDLAPTWPLLFQGPHVFSLAPPPLSLIRLGSFCLRLGSSLLLDRHGSSGLLPGCSLHLFHPGSSLRHHLPRLCWSSSSQSSGHLQNLLLPACANLSPSLHHLLIPPSLWHEIAPSRRDKLSHHWDF</sequence>
<evidence type="ECO:0000313" key="2">
    <source>
        <dbReference type="EMBL" id="KAI2659929.1"/>
    </source>
</evidence>
<gene>
    <name evidence="2" type="ORF">H4Q32_022499</name>
</gene>
<comment type="caution">
    <text evidence="2">The sequence shown here is derived from an EMBL/GenBank/DDBJ whole genome shotgun (WGS) entry which is preliminary data.</text>
</comment>
<reference evidence="2 3" key="1">
    <citation type="submission" date="2022-01" db="EMBL/GenBank/DDBJ databases">
        <title>A high-quality chromosome-level genome assembly of rohu carp, Labeo rohita.</title>
        <authorList>
            <person name="Arick M.A. II"/>
            <person name="Hsu C.-Y."/>
            <person name="Magbanua Z."/>
            <person name="Pechanova O."/>
            <person name="Grover C."/>
            <person name="Miller E."/>
            <person name="Thrash A."/>
            <person name="Ezzel L."/>
            <person name="Alam S."/>
            <person name="Benzie J."/>
            <person name="Hamilton M."/>
            <person name="Karsi A."/>
            <person name="Lawrence M.L."/>
            <person name="Peterson D.G."/>
        </authorList>
    </citation>
    <scope>NUCLEOTIDE SEQUENCE [LARGE SCALE GENOMIC DNA]</scope>
    <source>
        <strain evidence="3">BAU-BD-2019</strain>
        <tissue evidence="2">Blood</tissue>
    </source>
</reference>
<feature type="compositionally biased region" description="Basic and acidic residues" evidence="1">
    <location>
        <begin position="251"/>
        <end position="265"/>
    </location>
</feature>
<dbReference type="EMBL" id="JACTAM010000010">
    <property type="protein sequence ID" value="KAI2659929.1"/>
    <property type="molecule type" value="Genomic_DNA"/>
</dbReference>
<evidence type="ECO:0000256" key="1">
    <source>
        <dbReference type="SAM" id="MobiDB-lite"/>
    </source>
</evidence>
<evidence type="ECO:0000313" key="3">
    <source>
        <dbReference type="Proteomes" id="UP000830375"/>
    </source>
</evidence>
<proteinExistence type="predicted"/>
<protein>
    <submittedName>
        <fullName evidence="2">Uncharacterized protein</fullName>
    </submittedName>
</protein>
<feature type="region of interest" description="Disordered" evidence="1">
    <location>
        <begin position="233"/>
        <end position="283"/>
    </location>
</feature>
<feature type="compositionally biased region" description="Basic and acidic residues" evidence="1">
    <location>
        <begin position="272"/>
        <end position="283"/>
    </location>
</feature>
<dbReference type="Proteomes" id="UP000830375">
    <property type="component" value="Unassembled WGS sequence"/>
</dbReference>
<name>A0ABQ8MAM3_LABRO</name>
<organism evidence="2 3">
    <name type="scientific">Labeo rohita</name>
    <name type="common">Indian major carp</name>
    <name type="synonym">Cyprinus rohita</name>
    <dbReference type="NCBI Taxonomy" id="84645"/>
    <lineage>
        <taxon>Eukaryota</taxon>
        <taxon>Metazoa</taxon>
        <taxon>Chordata</taxon>
        <taxon>Craniata</taxon>
        <taxon>Vertebrata</taxon>
        <taxon>Euteleostomi</taxon>
        <taxon>Actinopterygii</taxon>
        <taxon>Neopterygii</taxon>
        <taxon>Teleostei</taxon>
        <taxon>Ostariophysi</taxon>
        <taxon>Cypriniformes</taxon>
        <taxon>Cyprinidae</taxon>
        <taxon>Labeoninae</taxon>
        <taxon>Labeonini</taxon>
        <taxon>Labeo</taxon>
    </lineage>
</organism>
<feature type="region of interest" description="Disordered" evidence="1">
    <location>
        <begin position="24"/>
        <end position="81"/>
    </location>
</feature>